<proteinExistence type="predicted"/>
<organism evidence="1 2">
    <name type="scientific">Pseudomonas amygdali pv. eriobotryae</name>
    <dbReference type="NCBI Taxonomy" id="129137"/>
    <lineage>
        <taxon>Bacteria</taxon>
        <taxon>Pseudomonadati</taxon>
        <taxon>Pseudomonadota</taxon>
        <taxon>Gammaproteobacteria</taxon>
        <taxon>Pseudomonadales</taxon>
        <taxon>Pseudomonadaceae</taxon>
        <taxon>Pseudomonas</taxon>
        <taxon>Pseudomonas amygdali</taxon>
    </lineage>
</organism>
<dbReference type="Pfam" id="PF19923">
    <property type="entry name" value="DUF6386"/>
    <property type="match status" value="1"/>
</dbReference>
<dbReference type="RefSeq" id="WP_054070926.1">
    <property type="nucleotide sequence ID" value="NZ_BMZW01000098.1"/>
</dbReference>
<dbReference type="Proteomes" id="UP000272627">
    <property type="component" value="Unassembled WGS sequence"/>
</dbReference>
<comment type="caution">
    <text evidence="1">The sequence shown here is derived from an EMBL/GenBank/DDBJ whole genome shotgun (WGS) entry which is preliminary data.</text>
</comment>
<evidence type="ECO:0000313" key="1">
    <source>
        <dbReference type="EMBL" id="RMM02907.1"/>
    </source>
</evidence>
<sequence>MVFFFTDTVTLAVFDLDALKHRVEDTCDWWSIAEDELLETNKGNIACFGLGQDESMMSKY</sequence>
<accession>A0A125N1Y1</accession>
<gene>
    <name evidence="1" type="ORF">ALQ86_200118</name>
</gene>
<dbReference type="EMBL" id="RBOA01000084">
    <property type="protein sequence ID" value="RMM02907.1"/>
    <property type="molecule type" value="Genomic_DNA"/>
</dbReference>
<reference evidence="1 2" key="1">
    <citation type="submission" date="2018-08" db="EMBL/GenBank/DDBJ databases">
        <title>Recombination of ecologically and evolutionarily significant loci maintains genetic cohesion in the Pseudomonas syringae species complex.</title>
        <authorList>
            <person name="Dillon M."/>
            <person name="Thakur S."/>
            <person name="Almeida R.N.D."/>
            <person name="Weir B.S."/>
            <person name="Guttman D.S."/>
        </authorList>
    </citation>
    <scope>NUCLEOTIDE SEQUENCE [LARGE SCALE GENOMIC DNA]</scope>
    <source>
        <strain evidence="1 2">ICMP 8636</strain>
    </source>
</reference>
<name>A0A125N1Y1_PSEA0</name>
<protein>
    <submittedName>
        <fullName evidence="1">Uncharacterized protein</fullName>
    </submittedName>
</protein>
<dbReference type="AlphaFoldDB" id="A0A125N1Y1"/>
<dbReference type="InterPro" id="IPR045665">
    <property type="entry name" value="DUF6386"/>
</dbReference>
<evidence type="ECO:0000313" key="2">
    <source>
        <dbReference type="Proteomes" id="UP000272627"/>
    </source>
</evidence>